<evidence type="ECO:0000313" key="2">
    <source>
        <dbReference type="Proteomes" id="UP000053467"/>
    </source>
</evidence>
<protein>
    <submittedName>
        <fullName evidence="1">Uncharacterized protein</fullName>
    </submittedName>
</protein>
<evidence type="ECO:0000313" key="1">
    <source>
        <dbReference type="EMBL" id="KUK85886.1"/>
    </source>
</evidence>
<sequence length="94" mass="11079">MTEKKIKIDIYQESPSTEQYFYLHNGIPLKCLAELIDQLVNMDEELFRYHVNENNNDFANWVRDVFGAKELARRISMSRSAQGMLKSITKYLES</sequence>
<dbReference type="Proteomes" id="UP000053467">
    <property type="component" value="Unassembled WGS sequence"/>
</dbReference>
<organism evidence="1 2">
    <name type="scientific">candidate division TA06 bacterium 34_109</name>
    <dbReference type="NCBI Taxonomy" id="1635277"/>
    <lineage>
        <taxon>Bacteria</taxon>
        <taxon>Bacteria division TA06</taxon>
    </lineage>
</organism>
<reference evidence="2" key="1">
    <citation type="journal article" date="2015" name="MBio">
        <title>Genome-Resolved Metagenomic Analysis Reveals Roles for Candidate Phyla and Other Microbial Community Members in Biogeochemical Transformations in Oil Reservoirs.</title>
        <authorList>
            <person name="Hu P."/>
            <person name="Tom L."/>
            <person name="Singh A."/>
            <person name="Thomas B.C."/>
            <person name="Baker B.J."/>
            <person name="Piceno Y.M."/>
            <person name="Andersen G.L."/>
            <person name="Banfield J.F."/>
        </authorList>
    </citation>
    <scope>NUCLEOTIDE SEQUENCE [LARGE SCALE GENOMIC DNA]</scope>
</reference>
<comment type="caution">
    <text evidence="1">The sequence shown here is derived from an EMBL/GenBank/DDBJ whole genome shotgun (WGS) entry which is preliminary data.</text>
</comment>
<gene>
    <name evidence="1" type="ORF">XE03_1845</name>
</gene>
<dbReference type="EMBL" id="LGGX01000037">
    <property type="protein sequence ID" value="KUK85886.1"/>
    <property type="molecule type" value="Genomic_DNA"/>
</dbReference>
<name>A0A117M5Q9_UNCT6</name>
<dbReference type="AlphaFoldDB" id="A0A117M5Q9"/>
<proteinExistence type="predicted"/>
<accession>A0A117M5Q9</accession>